<dbReference type="Pfam" id="PF02470">
    <property type="entry name" value="MlaD"/>
    <property type="match status" value="1"/>
</dbReference>
<evidence type="ECO:0000259" key="3">
    <source>
        <dbReference type="Pfam" id="PF11887"/>
    </source>
</evidence>
<dbReference type="InterPro" id="IPR003399">
    <property type="entry name" value="Mce/MlaD"/>
</dbReference>
<dbReference type="InterPro" id="IPR052336">
    <property type="entry name" value="MlaD_Phospholipid_Transporter"/>
</dbReference>
<keyword evidence="1" id="KW-0472">Membrane</keyword>
<name>A0A502EFC5_9MYCO</name>
<comment type="caution">
    <text evidence="4">The sequence shown here is derived from an EMBL/GenBank/DDBJ whole genome shotgun (WGS) entry which is preliminary data.</text>
</comment>
<accession>A0A502EFC5</accession>
<feature type="transmembrane region" description="Helical" evidence="1">
    <location>
        <begin position="46"/>
        <end position="68"/>
    </location>
</feature>
<keyword evidence="1" id="KW-1133">Transmembrane helix</keyword>
<evidence type="ECO:0000256" key="1">
    <source>
        <dbReference type="SAM" id="Phobius"/>
    </source>
</evidence>
<proteinExistence type="predicted"/>
<evidence type="ECO:0000259" key="2">
    <source>
        <dbReference type="Pfam" id="PF02470"/>
    </source>
</evidence>
<dbReference type="OrthoDB" id="338143at2"/>
<dbReference type="PANTHER" id="PTHR33371">
    <property type="entry name" value="INTERMEMBRANE PHOSPHOLIPID TRANSPORT SYSTEM BINDING PROTEIN MLAD-RELATED"/>
    <property type="match status" value="1"/>
</dbReference>
<dbReference type="EMBL" id="RCZG01000001">
    <property type="protein sequence ID" value="TPG36425.1"/>
    <property type="molecule type" value="Genomic_DNA"/>
</dbReference>
<dbReference type="PANTHER" id="PTHR33371:SF17">
    <property type="entry name" value="MCE-FAMILY PROTEIN MCE1B"/>
    <property type="match status" value="1"/>
</dbReference>
<feature type="domain" description="Mce/MlaD" evidence="2">
    <location>
        <begin position="77"/>
        <end position="152"/>
    </location>
</feature>
<organism evidence="4 5">
    <name type="scientific">Mycolicibacterium hodleri</name>
    <dbReference type="NCBI Taxonomy" id="49897"/>
    <lineage>
        <taxon>Bacteria</taxon>
        <taxon>Bacillati</taxon>
        <taxon>Actinomycetota</taxon>
        <taxon>Actinomycetes</taxon>
        <taxon>Mycobacteriales</taxon>
        <taxon>Mycobacteriaceae</taxon>
        <taxon>Mycolicibacterium</taxon>
    </lineage>
</organism>
<evidence type="ECO:0000313" key="4">
    <source>
        <dbReference type="EMBL" id="TPG36425.1"/>
    </source>
</evidence>
<feature type="domain" description="Mammalian cell entry C-terminal" evidence="3">
    <location>
        <begin position="156"/>
        <end position="370"/>
    </location>
</feature>
<reference evidence="4 5" key="1">
    <citation type="journal article" date="2019" name="Environ. Microbiol.">
        <title>Species interactions and distinct microbial communities in high Arctic permafrost affected cryosols are associated with the CH4 and CO2 gas fluxes.</title>
        <authorList>
            <person name="Altshuler I."/>
            <person name="Hamel J."/>
            <person name="Turney S."/>
            <person name="Magnuson E."/>
            <person name="Levesque R."/>
            <person name="Greer C."/>
            <person name="Whyte L.G."/>
        </authorList>
    </citation>
    <scope>NUCLEOTIDE SEQUENCE [LARGE SCALE GENOMIC DNA]</scope>
    <source>
        <strain evidence="4 5">S5.20</strain>
    </source>
</reference>
<dbReference type="InterPro" id="IPR005693">
    <property type="entry name" value="Mce"/>
</dbReference>
<sequence length="380" mass="41051">MCNRRRRSPFRCRRFPHRDCRAVRDSTRRDSTSRRASTVKDNLGGAIWRLAIFITVCAFGIFAMFAIFGQLRFQSEKTYGALFTNVTGLEIDQFVRIAGVEVGKVTNISIQPDTTALVEFNADDSVVLTQGSRAVIRYDNLIGGRYLALEEGAGATKRLNPGDTIPLAQTSPALDLDALIGGFRPLFRALDPDQVNALTGQLIAAFQGQGATLASFFNQTAALTNTLADRDQLIGQVIVNLDSVLGSLGDQSTQFAKAVDSLSGLVKTLADRKQDLSNTVAYANNAAGGIADLLAQARPPAKKVVTELDRTAGNVVADKDFLDNLLATLPDAYQVIGRQGLYGDFFSFYLCDIALKLNGKGGQPVYVKLAGQDSGRCTPR</sequence>
<dbReference type="GO" id="GO:0051701">
    <property type="term" value="P:biological process involved in interaction with host"/>
    <property type="evidence" value="ECO:0007669"/>
    <property type="project" value="TreeGrafter"/>
</dbReference>
<dbReference type="GO" id="GO:0005576">
    <property type="term" value="C:extracellular region"/>
    <property type="evidence" value="ECO:0007669"/>
    <property type="project" value="TreeGrafter"/>
</dbReference>
<dbReference type="NCBIfam" id="TIGR00996">
    <property type="entry name" value="Mtu_fam_mce"/>
    <property type="match status" value="1"/>
</dbReference>
<keyword evidence="1" id="KW-0812">Transmembrane</keyword>
<gene>
    <name evidence="4" type="ORF">EAH80_00065</name>
</gene>
<keyword evidence="5" id="KW-1185">Reference proteome</keyword>
<dbReference type="Pfam" id="PF11887">
    <property type="entry name" value="Mce4_CUP1"/>
    <property type="match status" value="1"/>
</dbReference>
<protein>
    <submittedName>
        <fullName evidence="4">MCE family protein</fullName>
    </submittedName>
</protein>
<dbReference type="AlphaFoldDB" id="A0A502EFC5"/>
<evidence type="ECO:0000313" key="5">
    <source>
        <dbReference type="Proteomes" id="UP000320095"/>
    </source>
</evidence>
<dbReference type="Proteomes" id="UP000320095">
    <property type="component" value="Unassembled WGS sequence"/>
</dbReference>
<dbReference type="InterPro" id="IPR024516">
    <property type="entry name" value="Mce_C"/>
</dbReference>